<comment type="similarity">
    <text evidence="2">Belongs to the glucose-6-phosphate 1-epimerase family.</text>
</comment>
<dbReference type="InterPro" id="IPR025532">
    <property type="entry name" value="G6P_1-epimerase"/>
</dbReference>
<proteinExistence type="inferred from homology"/>
<dbReference type="InterPro" id="IPR008183">
    <property type="entry name" value="Aldose_1/G6P_1-epimerase"/>
</dbReference>
<dbReference type="HOGENOM" id="CLU_048345_1_1_1"/>
<dbReference type="VEuPathDB" id="FungiDB:C5L36_0E05630"/>
<dbReference type="PANTHER" id="PTHR11122:SF13">
    <property type="entry name" value="GLUCOSE-6-PHOSPHATE 1-EPIMERASE"/>
    <property type="match status" value="1"/>
</dbReference>
<gene>
    <name evidence="6" type="ORF">JL09_g3243</name>
</gene>
<dbReference type="GO" id="GO:0047938">
    <property type="term" value="F:glucose-6-phosphate 1-epimerase activity"/>
    <property type="evidence" value="ECO:0007669"/>
    <property type="project" value="UniProtKB-EC"/>
</dbReference>
<dbReference type="EC" id="5.1.3.15" evidence="3"/>
<evidence type="ECO:0000256" key="3">
    <source>
        <dbReference type="ARBA" id="ARBA00012083"/>
    </source>
</evidence>
<evidence type="ECO:0000313" key="7">
    <source>
        <dbReference type="Proteomes" id="UP000029867"/>
    </source>
</evidence>
<sequence>MTSPDPHDIAGAYAQLTEAEKAASQMESMLDAIETKMARLEQLAVEGDVSTETVQAARELETLDRELDQLQDDVHNVNMETGLVHQQRQRRRYVSMTIEDLGDSVILSDSTSRVSILKYGATVTSWKIDNVEQLWLSTAAKLDGSKPVRGGIPLVFPVFGKSREEGFADLPQHGFARNSTWEFLGQTHADPPTVQFGLSPEQANQEVYSKWDNGDNDFTLIFTVTLNKDNIETAIEVINEDSKPWKFNWLFHTYLQVSEIEDTLVNNLPGETCYDQLIAETYVEKAPAIDFTGEVDRIYKQVSTDKILQVIELGKVVHNVKRENLPDVVVWNPWIEKSGGMADFEPKSGYHKMVCIEPGHVHDFVELKPGESWSAKQIIYKGDAIKLQSV</sequence>
<dbReference type="GO" id="GO:0005975">
    <property type="term" value="P:carbohydrate metabolic process"/>
    <property type="evidence" value="ECO:0007669"/>
    <property type="project" value="InterPro"/>
</dbReference>
<evidence type="ECO:0000313" key="6">
    <source>
        <dbReference type="EMBL" id="KGK37593.1"/>
    </source>
</evidence>
<accession>A0A099NXN8</accession>
<dbReference type="CDD" id="cd09020">
    <property type="entry name" value="D-hex-6-P-epi_like"/>
    <property type="match status" value="1"/>
</dbReference>
<dbReference type="Gene3D" id="2.70.98.10">
    <property type="match status" value="1"/>
</dbReference>
<dbReference type="Pfam" id="PF01263">
    <property type="entry name" value="Aldose_epim"/>
    <property type="match status" value="1"/>
</dbReference>
<dbReference type="SUPFAM" id="SSF74650">
    <property type="entry name" value="Galactose mutarotase-like"/>
    <property type="match status" value="1"/>
</dbReference>
<organism evidence="6 7">
    <name type="scientific">Pichia kudriavzevii</name>
    <name type="common">Yeast</name>
    <name type="synonym">Issatchenkia orientalis</name>
    <dbReference type="NCBI Taxonomy" id="4909"/>
    <lineage>
        <taxon>Eukaryota</taxon>
        <taxon>Fungi</taxon>
        <taxon>Dikarya</taxon>
        <taxon>Ascomycota</taxon>
        <taxon>Saccharomycotina</taxon>
        <taxon>Pichiomycetes</taxon>
        <taxon>Pichiales</taxon>
        <taxon>Pichiaceae</taxon>
        <taxon>Pichia</taxon>
    </lineage>
</organism>
<dbReference type="PANTHER" id="PTHR11122">
    <property type="entry name" value="APOSPORY-ASSOCIATED PROTEIN C-RELATED"/>
    <property type="match status" value="1"/>
</dbReference>
<evidence type="ECO:0000256" key="5">
    <source>
        <dbReference type="SAM" id="Coils"/>
    </source>
</evidence>
<name>A0A099NXN8_PICKU</name>
<keyword evidence="4" id="KW-0413">Isomerase</keyword>
<evidence type="ECO:0000256" key="2">
    <source>
        <dbReference type="ARBA" id="ARBA00005866"/>
    </source>
</evidence>
<dbReference type="InterPro" id="IPR011013">
    <property type="entry name" value="Gal_mutarotase_sf_dom"/>
</dbReference>
<comment type="caution">
    <text evidence="6">The sequence shown here is derived from an EMBL/GenBank/DDBJ whole genome shotgun (WGS) entry which is preliminary data.</text>
</comment>
<dbReference type="Proteomes" id="UP000029867">
    <property type="component" value="Unassembled WGS sequence"/>
</dbReference>
<dbReference type="AlphaFoldDB" id="A0A099NXN8"/>
<dbReference type="InterPro" id="IPR014718">
    <property type="entry name" value="GH-type_carb-bd"/>
</dbReference>
<dbReference type="VEuPathDB" id="FungiDB:C5L36_0E05620"/>
<dbReference type="GO" id="GO:0005737">
    <property type="term" value="C:cytoplasm"/>
    <property type="evidence" value="ECO:0007669"/>
    <property type="project" value="TreeGrafter"/>
</dbReference>
<evidence type="ECO:0000256" key="4">
    <source>
        <dbReference type="ARBA" id="ARBA00023235"/>
    </source>
</evidence>
<protein>
    <recommendedName>
        <fullName evidence="3">glucose-6-phosphate 1-epimerase</fullName>
        <ecNumber evidence="3">5.1.3.15</ecNumber>
    </recommendedName>
</protein>
<keyword evidence="5" id="KW-0175">Coiled coil</keyword>
<comment type="catalytic activity">
    <reaction evidence="1">
        <text>alpha-D-glucose 6-phosphate = beta-D-glucose 6-phosphate</text>
        <dbReference type="Rhea" id="RHEA:16249"/>
        <dbReference type="ChEBI" id="CHEBI:58225"/>
        <dbReference type="ChEBI" id="CHEBI:58247"/>
        <dbReference type="EC" id="5.1.3.15"/>
    </reaction>
</comment>
<feature type="coiled-coil region" evidence="5">
    <location>
        <begin position="16"/>
        <end position="80"/>
    </location>
</feature>
<dbReference type="eggNOG" id="KOG1594">
    <property type="taxonomic scope" value="Eukaryota"/>
</dbReference>
<dbReference type="GO" id="GO:0030246">
    <property type="term" value="F:carbohydrate binding"/>
    <property type="evidence" value="ECO:0007669"/>
    <property type="project" value="InterPro"/>
</dbReference>
<dbReference type="EMBL" id="JQFK01000033">
    <property type="protein sequence ID" value="KGK37593.1"/>
    <property type="molecule type" value="Genomic_DNA"/>
</dbReference>
<reference evidence="7" key="1">
    <citation type="journal article" date="2014" name="Microb. Cell Fact.">
        <title>Exploiting Issatchenkia orientalis SD108 for succinic acid production.</title>
        <authorList>
            <person name="Xiao H."/>
            <person name="Shao Z."/>
            <person name="Jiang Y."/>
            <person name="Dole S."/>
            <person name="Zhao H."/>
        </authorList>
    </citation>
    <scope>NUCLEOTIDE SEQUENCE [LARGE SCALE GENOMIC DNA]</scope>
    <source>
        <strain evidence="7">SD108</strain>
    </source>
</reference>
<evidence type="ECO:0000256" key="1">
    <source>
        <dbReference type="ARBA" id="ARBA00001096"/>
    </source>
</evidence>